<keyword evidence="2" id="KW-1185">Reference proteome</keyword>
<proteinExistence type="predicted"/>
<dbReference type="EMBL" id="LFZO01000169">
    <property type="protein sequence ID" value="KXT12000.1"/>
    <property type="molecule type" value="Genomic_DNA"/>
</dbReference>
<reference evidence="1 2" key="1">
    <citation type="submission" date="2015-07" db="EMBL/GenBank/DDBJ databases">
        <title>Comparative genomics of the Sigatoka disease complex on banana suggests a link between parallel evolutionary changes in Pseudocercospora fijiensis and Pseudocercospora eumusae and increased virulence on the banana host.</title>
        <authorList>
            <person name="Chang T.-C."/>
            <person name="Salvucci A."/>
            <person name="Crous P.W."/>
            <person name="Stergiopoulos I."/>
        </authorList>
    </citation>
    <scope>NUCLEOTIDE SEQUENCE [LARGE SCALE GENOMIC DNA]</scope>
    <source>
        <strain evidence="1 2">CBS 116634</strain>
    </source>
</reference>
<organism evidence="1 2">
    <name type="scientific">Pseudocercospora musae</name>
    <dbReference type="NCBI Taxonomy" id="113226"/>
    <lineage>
        <taxon>Eukaryota</taxon>
        <taxon>Fungi</taxon>
        <taxon>Dikarya</taxon>
        <taxon>Ascomycota</taxon>
        <taxon>Pezizomycotina</taxon>
        <taxon>Dothideomycetes</taxon>
        <taxon>Dothideomycetidae</taxon>
        <taxon>Mycosphaerellales</taxon>
        <taxon>Mycosphaerellaceae</taxon>
        <taxon>Pseudocercospora</taxon>
    </lineage>
</organism>
<name>A0A139IBD9_9PEZI</name>
<comment type="caution">
    <text evidence="1">The sequence shown here is derived from an EMBL/GenBank/DDBJ whole genome shotgun (WGS) entry which is preliminary data.</text>
</comment>
<sequence length="93" mass="10763">MTQNNTPFFTSVLGITPWSAPNRDPASIPWALILFAEPGRRSIEDERVKEKLIHRYTFRLTLLVTPSPECRSAILDQNLELTVREFKCTFRDV</sequence>
<evidence type="ECO:0000313" key="2">
    <source>
        <dbReference type="Proteomes" id="UP000073492"/>
    </source>
</evidence>
<dbReference type="Proteomes" id="UP000073492">
    <property type="component" value="Unassembled WGS sequence"/>
</dbReference>
<evidence type="ECO:0000313" key="1">
    <source>
        <dbReference type="EMBL" id="KXT12000.1"/>
    </source>
</evidence>
<accession>A0A139IBD9</accession>
<gene>
    <name evidence="1" type="ORF">AC579_4658</name>
</gene>
<protein>
    <submittedName>
        <fullName evidence="1">Uncharacterized protein</fullName>
    </submittedName>
</protein>
<dbReference type="AlphaFoldDB" id="A0A139IBD9"/>